<organism evidence="2 3">
    <name type="scientific">Prorocentrum cordatum</name>
    <dbReference type="NCBI Taxonomy" id="2364126"/>
    <lineage>
        <taxon>Eukaryota</taxon>
        <taxon>Sar</taxon>
        <taxon>Alveolata</taxon>
        <taxon>Dinophyceae</taxon>
        <taxon>Prorocentrales</taxon>
        <taxon>Prorocentraceae</taxon>
        <taxon>Prorocentrum</taxon>
    </lineage>
</organism>
<protein>
    <submittedName>
        <fullName evidence="2">Uncharacterized protein</fullName>
    </submittedName>
</protein>
<evidence type="ECO:0000256" key="1">
    <source>
        <dbReference type="SAM" id="MobiDB-lite"/>
    </source>
</evidence>
<comment type="caution">
    <text evidence="2">The sequence shown here is derived from an EMBL/GenBank/DDBJ whole genome shotgun (WGS) entry which is preliminary data.</text>
</comment>
<name>A0ABN9UGJ6_9DINO</name>
<feature type="region of interest" description="Disordered" evidence="1">
    <location>
        <begin position="121"/>
        <end position="163"/>
    </location>
</feature>
<sequence length="163" mass="17039">MRYLGIDVPDVNTFFNMLGGVDAHGNVKIDRCVESCMRLRGEAKSIQLNQLLYEVKSLDLQGVYSQVSAMRHDLSVVMGFFEGLSAAAPGAEESATPGENAGRAKPIAAFLAAADAGIAAAVPPDTATPPTSPGSAPAPRRNGQMRFCGRPTAASHSCLPLLP</sequence>
<dbReference type="Proteomes" id="UP001189429">
    <property type="component" value="Unassembled WGS sequence"/>
</dbReference>
<proteinExistence type="predicted"/>
<gene>
    <name evidence="2" type="ORF">PCOR1329_LOCUS48351</name>
</gene>
<accession>A0ABN9UGJ6</accession>
<reference evidence="2" key="1">
    <citation type="submission" date="2023-10" db="EMBL/GenBank/DDBJ databases">
        <authorList>
            <person name="Chen Y."/>
            <person name="Shah S."/>
            <person name="Dougan E. K."/>
            <person name="Thang M."/>
            <person name="Chan C."/>
        </authorList>
    </citation>
    <scope>NUCLEOTIDE SEQUENCE [LARGE SCALE GENOMIC DNA]</scope>
</reference>
<keyword evidence="3" id="KW-1185">Reference proteome</keyword>
<dbReference type="EMBL" id="CAUYUJ010015837">
    <property type="protein sequence ID" value="CAK0858747.1"/>
    <property type="molecule type" value="Genomic_DNA"/>
</dbReference>
<evidence type="ECO:0000313" key="3">
    <source>
        <dbReference type="Proteomes" id="UP001189429"/>
    </source>
</evidence>
<evidence type="ECO:0000313" key="2">
    <source>
        <dbReference type="EMBL" id="CAK0858747.1"/>
    </source>
</evidence>